<dbReference type="EMBL" id="KL584755">
    <property type="protein sequence ID" value="KEQ96907.1"/>
    <property type="molecule type" value="Genomic_DNA"/>
</dbReference>
<name>A0A074YS18_AURSE</name>
<dbReference type="Proteomes" id="UP000030641">
    <property type="component" value="Unassembled WGS sequence"/>
</dbReference>
<dbReference type="GeneID" id="25369543"/>
<dbReference type="InParanoid" id="A0A074YS18"/>
<proteinExistence type="predicted"/>
<dbReference type="AlphaFoldDB" id="A0A074YS18"/>
<reference evidence="1 2" key="1">
    <citation type="journal article" date="2014" name="BMC Genomics">
        <title>Genome sequencing of four Aureobasidium pullulans varieties: biotechnological potential, stress tolerance, and description of new species.</title>
        <authorList>
            <person name="Gostin Ar C."/>
            <person name="Ohm R.A."/>
            <person name="Kogej T."/>
            <person name="Sonjak S."/>
            <person name="Turk M."/>
            <person name="Zajc J."/>
            <person name="Zalar P."/>
            <person name="Grube M."/>
            <person name="Sun H."/>
            <person name="Han J."/>
            <person name="Sharma A."/>
            <person name="Chiniquy J."/>
            <person name="Ngan C.Y."/>
            <person name="Lipzen A."/>
            <person name="Barry K."/>
            <person name="Grigoriev I.V."/>
            <person name="Gunde-Cimerman N."/>
        </authorList>
    </citation>
    <scope>NUCLEOTIDE SEQUENCE [LARGE SCALE GENOMIC DNA]</scope>
    <source>
        <strain evidence="1 2">EXF-2481</strain>
    </source>
</reference>
<organism evidence="1 2">
    <name type="scientific">Aureobasidium subglaciale (strain EXF-2481)</name>
    <name type="common">Aureobasidium pullulans var. subglaciale</name>
    <dbReference type="NCBI Taxonomy" id="1043005"/>
    <lineage>
        <taxon>Eukaryota</taxon>
        <taxon>Fungi</taxon>
        <taxon>Dikarya</taxon>
        <taxon>Ascomycota</taxon>
        <taxon>Pezizomycotina</taxon>
        <taxon>Dothideomycetes</taxon>
        <taxon>Dothideomycetidae</taxon>
        <taxon>Dothideales</taxon>
        <taxon>Saccotheciaceae</taxon>
        <taxon>Aureobasidium</taxon>
    </lineage>
</organism>
<gene>
    <name evidence="1" type="ORF">AUEXF2481DRAFT_620054</name>
</gene>
<dbReference type="HOGENOM" id="CLU_1532241_0_0_1"/>
<accession>A0A074YS18</accession>
<keyword evidence="2" id="KW-1185">Reference proteome</keyword>
<sequence length="175" mass="19439">MFGWCSRTLNLLSWSPRSWLSLLYHSLHGAKIIKLVGGLLEVSCSATMNRNESVHPRLRSRQIFPGRLTDALHTVLSQSRVGTSPTSGEPSYTPVFGRSFIKARFPMPLMPSRLYRYLYISSPGESKVIFMTRHVSLNGSAAFSTLWISTSCTKQVCSRSADRLACPGVELGQAQ</sequence>
<evidence type="ECO:0000313" key="1">
    <source>
        <dbReference type="EMBL" id="KEQ96907.1"/>
    </source>
</evidence>
<protein>
    <submittedName>
        <fullName evidence="1">Uncharacterized protein</fullName>
    </submittedName>
</protein>
<dbReference type="RefSeq" id="XP_013345574.1">
    <property type="nucleotide sequence ID" value="XM_013490120.1"/>
</dbReference>
<evidence type="ECO:0000313" key="2">
    <source>
        <dbReference type="Proteomes" id="UP000030641"/>
    </source>
</evidence>